<proteinExistence type="inferred from homology"/>
<dbReference type="InterPro" id="IPR036770">
    <property type="entry name" value="Ankyrin_rpt-contain_sf"/>
</dbReference>
<feature type="region of interest" description="Disordered" evidence="11">
    <location>
        <begin position="528"/>
        <end position="556"/>
    </location>
</feature>
<dbReference type="RefSeq" id="XP_002286432.1">
    <property type="nucleotide sequence ID" value="XM_002286396.1"/>
</dbReference>
<feature type="repeat" description="ANK" evidence="10">
    <location>
        <begin position="723"/>
        <end position="755"/>
    </location>
</feature>
<keyword evidence="5" id="KW-0256">Endoplasmic reticulum</keyword>
<evidence type="ECO:0000313" key="13">
    <source>
        <dbReference type="EMBL" id="EED96073.1"/>
    </source>
</evidence>
<dbReference type="OMA" id="ITERFRM"/>
<dbReference type="GO" id="GO:0005484">
    <property type="term" value="F:SNAP receptor activity"/>
    <property type="evidence" value="ECO:0000318"/>
    <property type="project" value="GO_Central"/>
</dbReference>
<dbReference type="eggNOG" id="ENOG502RRB3">
    <property type="taxonomic scope" value="Eukaryota"/>
</dbReference>
<dbReference type="Proteomes" id="UP000001449">
    <property type="component" value="Chromosome 1"/>
</dbReference>
<dbReference type="GO" id="GO:0031201">
    <property type="term" value="C:SNARE complex"/>
    <property type="evidence" value="ECO:0000318"/>
    <property type="project" value="GO_Central"/>
</dbReference>
<dbReference type="HOGENOM" id="CLU_355104_0_0_1"/>
<dbReference type="GO" id="GO:0015031">
    <property type="term" value="P:protein transport"/>
    <property type="evidence" value="ECO:0007669"/>
    <property type="project" value="UniProtKB-KW"/>
</dbReference>
<keyword evidence="3" id="KW-0813">Transport</keyword>
<dbReference type="GO" id="GO:0005789">
    <property type="term" value="C:endoplasmic reticulum membrane"/>
    <property type="evidence" value="ECO:0007669"/>
    <property type="project" value="UniProtKB-SubCell"/>
</dbReference>
<dbReference type="EMBL" id="CM000638">
    <property type="protein sequence ID" value="EED96073.1"/>
    <property type="molecule type" value="Genomic_DNA"/>
</dbReference>
<reference evidence="13 14" key="1">
    <citation type="journal article" date="2004" name="Science">
        <title>The genome of the diatom Thalassiosira pseudonana: ecology, evolution, and metabolism.</title>
        <authorList>
            <person name="Armbrust E.V."/>
            <person name="Berges J.A."/>
            <person name="Bowler C."/>
            <person name="Green B.R."/>
            <person name="Martinez D."/>
            <person name="Putnam N.H."/>
            <person name="Zhou S."/>
            <person name="Allen A.E."/>
            <person name="Apt K.E."/>
            <person name="Bechner M."/>
            <person name="Brzezinski M.A."/>
            <person name="Chaal B.K."/>
            <person name="Chiovitti A."/>
            <person name="Davis A.K."/>
            <person name="Demarest M.S."/>
            <person name="Detter J.C."/>
            <person name="Glavina T."/>
            <person name="Goodstein D."/>
            <person name="Hadi M.Z."/>
            <person name="Hellsten U."/>
            <person name="Hildebrand M."/>
            <person name="Jenkins B.D."/>
            <person name="Jurka J."/>
            <person name="Kapitonov V.V."/>
            <person name="Kroger N."/>
            <person name="Lau W.W."/>
            <person name="Lane T.W."/>
            <person name="Larimer F.W."/>
            <person name="Lippmeier J.C."/>
            <person name="Lucas S."/>
            <person name="Medina M."/>
            <person name="Montsant A."/>
            <person name="Obornik M."/>
            <person name="Parker M.S."/>
            <person name="Palenik B."/>
            <person name="Pazour G.J."/>
            <person name="Richardson P.M."/>
            <person name="Rynearson T.A."/>
            <person name="Saito M.A."/>
            <person name="Schwartz D.C."/>
            <person name="Thamatrakoln K."/>
            <person name="Valentin K."/>
            <person name="Vardi A."/>
            <person name="Wilkerson F.P."/>
            <person name="Rokhsar D.S."/>
        </authorList>
    </citation>
    <scope>NUCLEOTIDE SEQUENCE [LARGE SCALE GENOMIC DNA]</scope>
    <source>
        <strain evidence="13 14">CCMP1335</strain>
    </source>
</reference>
<feature type="compositionally biased region" description="Basic and acidic residues" evidence="11">
    <location>
        <begin position="384"/>
        <end position="399"/>
    </location>
</feature>
<feature type="transmembrane region" description="Helical" evidence="12">
    <location>
        <begin position="321"/>
        <end position="341"/>
    </location>
</feature>
<dbReference type="STRING" id="35128.B8BS63"/>
<dbReference type="GeneID" id="7445091"/>
<evidence type="ECO:0000256" key="1">
    <source>
        <dbReference type="ARBA" id="ARBA00004163"/>
    </source>
</evidence>
<evidence type="ECO:0000256" key="12">
    <source>
        <dbReference type="SAM" id="Phobius"/>
    </source>
</evidence>
<comment type="subcellular location">
    <subcellularLocation>
        <location evidence="1">Endoplasmic reticulum membrane</location>
        <topology evidence="1">Single-pass type IV membrane protein</topology>
    </subcellularLocation>
</comment>
<protein>
    <submittedName>
        <fullName evidence="13">Uncharacterized protein</fullName>
    </submittedName>
</protein>
<feature type="region of interest" description="Disordered" evidence="11">
    <location>
        <begin position="219"/>
        <end position="244"/>
    </location>
</feature>
<evidence type="ECO:0000256" key="4">
    <source>
        <dbReference type="ARBA" id="ARBA00022692"/>
    </source>
</evidence>
<keyword evidence="14" id="KW-1185">Reference proteome</keyword>
<gene>
    <name evidence="13" type="ORF">THAPSDRAFT_1873</name>
</gene>
<dbReference type="PROSITE" id="PS50088">
    <property type="entry name" value="ANK_REPEAT"/>
    <property type="match status" value="1"/>
</dbReference>
<evidence type="ECO:0000256" key="6">
    <source>
        <dbReference type="ARBA" id="ARBA00022892"/>
    </source>
</evidence>
<evidence type="ECO:0000256" key="10">
    <source>
        <dbReference type="PROSITE-ProRule" id="PRU00023"/>
    </source>
</evidence>
<dbReference type="GO" id="GO:0006890">
    <property type="term" value="P:retrograde vesicle-mediated transport, Golgi to endoplasmic reticulum"/>
    <property type="evidence" value="ECO:0000318"/>
    <property type="project" value="GO_Central"/>
</dbReference>
<dbReference type="SUPFAM" id="SSF48403">
    <property type="entry name" value="Ankyrin repeat"/>
    <property type="match status" value="1"/>
</dbReference>
<dbReference type="PaxDb" id="35128-Thaps1873"/>
<accession>B8BS63</accession>
<dbReference type="PANTHER" id="PTHR13050:SF7">
    <property type="entry name" value="VESICLE TRANSPORT PROTEIN USE1"/>
    <property type="match status" value="1"/>
</dbReference>
<evidence type="ECO:0000256" key="3">
    <source>
        <dbReference type="ARBA" id="ARBA00022448"/>
    </source>
</evidence>
<name>B8BS63_THAPS</name>
<organism evidence="13 14">
    <name type="scientific">Thalassiosira pseudonana</name>
    <name type="common">Marine diatom</name>
    <name type="synonym">Cyclotella nana</name>
    <dbReference type="NCBI Taxonomy" id="35128"/>
    <lineage>
        <taxon>Eukaryota</taxon>
        <taxon>Sar</taxon>
        <taxon>Stramenopiles</taxon>
        <taxon>Ochrophyta</taxon>
        <taxon>Bacillariophyta</taxon>
        <taxon>Coscinodiscophyceae</taxon>
        <taxon>Thalassiosirophycidae</taxon>
        <taxon>Thalassiosirales</taxon>
        <taxon>Thalassiosiraceae</taxon>
        <taxon>Thalassiosira</taxon>
    </lineage>
</organism>
<feature type="region of interest" description="Disordered" evidence="11">
    <location>
        <begin position="366"/>
        <end position="410"/>
    </location>
</feature>
<dbReference type="SMART" id="SM00248">
    <property type="entry name" value="ANK"/>
    <property type="match status" value="2"/>
</dbReference>
<evidence type="ECO:0000256" key="5">
    <source>
        <dbReference type="ARBA" id="ARBA00022824"/>
    </source>
</evidence>
<dbReference type="KEGG" id="tps:THAPSDRAFT_1873"/>
<dbReference type="Gene3D" id="1.25.40.20">
    <property type="entry name" value="Ankyrin repeat-containing domain"/>
    <property type="match status" value="1"/>
</dbReference>
<dbReference type="PANTHER" id="PTHR13050">
    <property type="entry name" value="USE1-LIKE PROTEIN"/>
    <property type="match status" value="1"/>
</dbReference>
<keyword evidence="10" id="KW-0040">ANK repeat</keyword>
<feature type="compositionally biased region" description="Low complexity" evidence="11">
    <location>
        <begin position="223"/>
        <end position="237"/>
    </location>
</feature>
<keyword evidence="9 12" id="KW-0472">Membrane</keyword>
<evidence type="ECO:0000256" key="11">
    <source>
        <dbReference type="SAM" id="MobiDB-lite"/>
    </source>
</evidence>
<dbReference type="InParanoid" id="B8BS63"/>
<feature type="compositionally biased region" description="Basic and acidic residues" evidence="11">
    <location>
        <begin position="366"/>
        <end position="376"/>
    </location>
</feature>
<reference evidence="13 14" key="2">
    <citation type="journal article" date="2008" name="Nature">
        <title>The Phaeodactylum genome reveals the evolutionary history of diatom genomes.</title>
        <authorList>
            <person name="Bowler C."/>
            <person name="Allen A.E."/>
            <person name="Badger J.H."/>
            <person name="Grimwood J."/>
            <person name="Jabbari K."/>
            <person name="Kuo A."/>
            <person name="Maheswari U."/>
            <person name="Martens C."/>
            <person name="Maumus F."/>
            <person name="Otillar R.P."/>
            <person name="Rayko E."/>
            <person name="Salamov A."/>
            <person name="Vandepoele K."/>
            <person name="Beszteri B."/>
            <person name="Gruber A."/>
            <person name="Heijde M."/>
            <person name="Katinka M."/>
            <person name="Mock T."/>
            <person name="Valentin K."/>
            <person name="Verret F."/>
            <person name="Berges J.A."/>
            <person name="Brownlee C."/>
            <person name="Cadoret J.P."/>
            <person name="Chiovitti A."/>
            <person name="Choi C.J."/>
            <person name="Coesel S."/>
            <person name="De Martino A."/>
            <person name="Detter J.C."/>
            <person name="Durkin C."/>
            <person name="Falciatore A."/>
            <person name="Fournet J."/>
            <person name="Haruta M."/>
            <person name="Huysman M.J."/>
            <person name="Jenkins B.D."/>
            <person name="Jiroutova K."/>
            <person name="Jorgensen R.E."/>
            <person name="Joubert Y."/>
            <person name="Kaplan A."/>
            <person name="Kroger N."/>
            <person name="Kroth P.G."/>
            <person name="La Roche J."/>
            <person name="Lindquist E."/>
            <person name="Lommer M."/>
            <person name="Martin-Jezequel V."/>
            <person name="Lopez P.J."/>
            <person name="Lucas S."/>
            <person name="Mangogna M."/>
            <person name="McGinnis K."/>
            <person name="Medlin L.K."/>
            <person name="Montsant A."/>
            <person name="Oudot-Le Secq M.P."/>
            <person name="Napoli C."/>
            <person name="Obornik M."/>
            <person name="Parker M.S."/>
            <person name="Petit J.L."/>
            <person name="Porcel B.M."/>
            <person name="Poulsen N."/>
            <person name="Robison M."/>
            <person name="Rychlewski L."/>
            <person name="Rynearson T.A."/>
            <person name="Schmutz J."/>
            <person name="Shapiro H."/>
            <person name="Siaut M."/>
            <person name="Stanley M."/>
            <person name="Sussman M.R."/>
            <person name="Taylor A.R."/>
            <person name="Vardi A."/>
            <person name="von Dassow P."/>
            <person name="Vyverman W."/>
            <person name="Willis A."/>
            <person name="Wyrwicz L.S."/>
            <person name="Rokhsar D.S."/>
            <person name="Weissenbach J."/>
            <person name="Armbrust E.V."/>
            <person name="Green B.R."/>
            <person name="Van de Peer Y."/>
            <person name="Grigoriev I.V."/>
        </authorList>
    </citation>
    <scope>NUCLEOTIDE SEQUENCE [LARGE SCALE GENOMIC DNA]</scope>
    <source>
        <strain evidence="13 14">CCMP1335</strain>
    </source>
</reference>
<dbReference type="PROSITE" id="PS50297">
    <property type="entry name" value="ANK_REP_REGION"/>
    <property type="match status" value="1"/>
</dbReference>
<keyword evidence="6" id="KW-0931">ER-Golgi transport</keyword>
<evidence type="ECO:0000256" key="8">
    <source>
        <dbReference type="ARBA" id="ARBA00022989"/>
    </source>
</evidence>
<evidence type="ECO:0000256" key="2">
    <source>
        <dbReference type="ARBA" id="ARBA00007891"/>
    </source>
</evidence>
<sequence>MLDSKDSDLNDMFATFRLPVPLAKRLRPSHIDADDASSPTANLPYPPPFCPSWCSNEWILQLIDLMRLIDKMKQLYTTSPVSNVSQQQQQQQQPTIERNFTPHLYEYQNQRMNTTSFANVNDENHNFYVRIGQLIETLQRDTHDLCAKHQDWLDRQQSIQHNNQMGVSGETRDLIEDIFLTSDEQFAMLYPQKYEQQQPTYTELLGEFNDVVGEHSKGELEDINQPQQPIQRNRQPPTSRNDDIDPIEFQKQQQQLLEDELSSLATRLKSSTLAMNATLQTQTHDLEDMEQLAQSNLDSVSSTTKKVEDRLAKKRGWKKRLTTWSLVGSVIGMWVFCFLLMRTIPKRRIGTVKSFGGYRRRDEQKKSGWFGRREQGDRDDDGDLWERGDGMPFQREKQRQKQWNKHPHYPQQEQECEVLSDGTQICPDLNNNGYAYRGVNGKAHQMAAERKRRRIEERMANAPAVVAVDVSPKDEVFGDANDDEREITERFRMEEAAMQRHTEEENAKRKSEEDARLANKALIEEQRRVAKAQRVTDQEARRKEEEERANRERLEHEAQVALEEKRRLDAEAQQRGDEMERERLQRDKVIEQQLAKEAKARAATEKSAMEEKRRLEAEATRLRMEREKRIAAEIATKESERLERERLEDQRLRDEKEKRCISRVLEEAKSEASEVMKQAQQMDLKDSEFLASDVRFAAAREKNELLAQYISKEPEMIDASDASGWRPIHEAARGGNIVGVQLLINAGCDLTARTGRGGNGGTALWWATQRYGEDNDVVKLLKAHGAPNSGP</sequence>
<keyword evidence="4 12" id="KW-0812">Transmembrane</keyword>
<dbReference type="AlphaFoldDB" id="B8BS63"/>
<keyword evidence="7" id="KW-0653">Protein transport</keyword>
<keyword evidence="8 12" id="KW-1133">Transmembrane helix</keyword>
<evidence type="ECO:0000256" key="9">
    <source>
        <dbReference type="ARBA" id="ARBA00023136"/>
    </source>
</evidence>
<dbReference type="InterPro" id="IPR019150">
    <property type="entry name" value="Vesicle_transport_protein_Use1"/>
</dbReference>
<dbReference type="InterPro" id="IPR002110">
    <property type="entry name" value="Ankyrin_rpt"/>
</dbReference>
<dbReference type="GO" id="GO:0005783">
    <property type="term" value="C:endoplasmic reticulum"/>
    <property type="evidence" value="ECO:0000318"/>
    <property type="project" value="GO_Central"/>
</dbReference>
<evidence type="ECO:0000256" key="7">
    <source>
        <dbReference type="ARBA" id="ARBA00022927"/>
    </source>
</evidence>
<dbReference type="Pfam" id="PF12796">
    <property type="entry name" value="Ank_2"/>
    <property type="match status" value="1"/>
</dbReference>
<comment type="similarity">
    <text evidence="2">Belongs to the USE1 family.</text>
</comment>
<evidence type="ECO:0000313" key="14">
    <source>
        <dbReference type="Proteomes" id="UP000001449"/>
    </source>
</evidence>